<proteinExistence type="predicted"/>
<evidence type="ECO:0000313" key="2">
    <source>
        <dbReference type="Proteomes" id="UP001152888"/>
    </source>
</evidence>
<organism evidence="1 2">
    <name type="scientific">Acanthoscelides obtectus</name>
    <name type="common">Bean weevil</name>
    <name type="synonym">Bruchus obtectus</name>
    <dbReference type="NCBI Taxonomy" id="200917"/>
    <lineage>
        <taxon>Eukaryota</taxon>
        <taxon>Metazoa</taxon>
        <taxon>Ecdysozoa</taxon>
        <taxon>Arthropoda</taxon>
        <taxon>Hexapoda</taxon>
        <taxon>Insecta</taxon>
        <taxon>Pterygota</taxon>
        <taxon>Neoptera</taxon>
        <taxon>Endopterygota</taxon>
        <taxon>Coleoptera</taxon>
        <taxon>Polyphaga</taxon>
        <taxon>Cucujiformia</taxon>
        <taxon>Chrysomeloidea</taxon>
        <taxon>Chrysomelidae</taxon>
        <taxon>Bruchinae</taxon>
        <taxon>Bruchini</taxon>
        <taxon>Acanthoscelides</taxon>
    </lineage>
</organism>
<reference evidence="1" key="1">
    <citation type="submission" date="2022-03" db="EMBL/GenBank/DDBJ databases">
        <authorList>
            <person name="Sayadi A."/>
        </authorList>
    </citation>
    <scope>NUCLEOTIDE SEQUENCE</scope>
</reference>
<keyword evidence="2" id="KW-1185">Reference proteome</keyword>
<dbReference type="AlphaFoldDB" id="A0A9P0LJT9"/>
<sequence>MIAVKKKYLGELLVHKTVSGLPEGTRHHLLQTSC</sequence>
<accession>A0A9P0LJT9</accession>
<name>A0A9P0LJT9_ACAOB</name>
<protein>
    <submittedName>
        <fullName evidence="1">Uncharacterized protein</fullName>
    </submittedName>
</protein>
<gene>
    <name evidence="1" type="ORF">ACAOBT_LOCUS23117</name>
</gene>
<evidence type="ECO:0000313" key="1">
    <source>
        <dbReference type="EMBL" id="CAH1996255.1"/>
    </source>
</evidence>
<dbReference type="Proteomes" id="UP001152888">
    <property type="component" value="Unassembled WGS sequence"/>
</dbReference>
<comment type="caution">
    <text evidence="1">The sequence shown here is derived from an EMBL/GenBank/DDBJ whole genome shotgun (WGS) entry which is preliminary data.</text>
</comment>
<dbReference type="EMBL" id="CAKOFQ010007255">
    <property type="protein sequence ID" value="CAH1996255.1"/>
    <property type="molecule type" value="Genomic_DNA"/>
</dbReference>